<evidence type="ECO:0000313" key="1">
    <source>
        <dbReference type="EMBL" id="BAU00929.1"/>
    </source>
</evidence>
<dbReference type="Proteomes" id="UP000291084">
    <property type="component" value="Chromosome 11"/>
</dbReference>
<gene>
    <name evidence="1" type="primary">Vigan.11G006900</name>
    <name evidence="1" type="ORF">VIGAN_11006900</name>
</gene>
<sequence length="71" mass="7991">MYPIHNHLNPTPSSSIIQKLITPAHRIHSYRSANIISNTEPSPILCIFNHLPSTIIQPRPPLTPGPFIIYL</sequence>
<protein>
    <submittedName>
        <fullName evidence="1">Uncharacterized protein</fullName>
    </submittedName>
</protein>
<keyword evidence="2" id="KW-1185">Reference proteome</keyword>
<organism evidence="1 2">
    <name type="scientific">Vigna angularis var. angularis</name>
    <dbReference type="NCBI Taxonomy" id="157739"/>
    <lineage>
        <taxon>Eukaryota</taxon>
        <taxon>Viridiplantae</taxon>
        <taxon>Streptophyta</taxon>
        <taxon>Embryophyta</taxon>
        <taxon>Tracheophyta</taxon>
        <taxon>Spermatophyta</taxon>
        <taxon>Magnoliopsida</taxon>
        <taxon>eudicotyledons</taxon>
        <taxon>Gunneridae</taxon>
        <taxon>Pentapetalae</taxon>
        <taxon>rosids</taxon>
        <taxon>fabids</taxon>
        <taxon>Fabales</taxon>
        <taxon>Fabaceae</taxon>
        <taxon>Papilionoideae</taxon>
        <taxon>50 kb inversion clade</taxon>
        <taxon>NPAAA clade</taxon>
        <taxon>indigoferoid/millettioid clade</taxon>
        <taxon>Phaseoleae</taxon>
        <taxon>Vigna</taxon>
    </lineage>
</organism>
<dbReference type="EMBL" id="AP015044">
    <property type="protein sequence ID" value="BAU00929.1"/>
    <property type="molecule type" value="Genomic_DNA"/>
</dbReference>
<reference evidence="1 2" key="1">
    <citation type="journal article" date="2015" name="Sci. Rep.">
        <title>The power of single molecule real-time sequencing technology in the de novo assembly of a eukaryotic genome.</title>
        <authorList>
            <person name="Sakai H."/>
            <person name="Naito K."/>
            <person name="Ogiso-Tanaka E."/>
            <person name="Takahashi Y."/>
            <person name="Iseki K."/>
            <person name="Muto C."/>
            <person name="Satou K."/>
            <person name="Teruya K."/>
            <person name="Shiroma A."/>
            <person name="Shimoji M."/>
            <person name="Hirano T."/>
            <person name="Itoh T."/>
            <person name="Kaga A."/>
            <person name="Tomooka N."/>
        </authorList>
    </citation>
    <scope>NUCLEOTIDE SEQUENCE [LARGE SCALE GENOMIC DNA]</scope>
    <source>
        <strain evidence="2">cv. Shumari</strain>
    </source>
</reference>
<dbReference type="AlphaFoldDB" id="A0A0S3T7P5"/>
<accession>A0A0S3T7P5</accession>
<name>A0A0S3T7P5_PHAAN</name>
<proteinExistence type="predicted"/>
<evidence type="ECO:0000313" key="2">
    <source>
        <dbReference type="Proteomes" id="UP000291084"/>
    </source>
</evidence>